<organism evidence="1 2">
    <name type="scientific">Paenibacillus gansuensis</name>
    <dbReference type="NCBI Taxonomy" id="306542"/>
    <lineage>
        <taxon>Bacteria</taxon>
        <taxon>Bacillati</taxon>
        <taxon>Bacillota</taxon>
        <taxon>Bacilli</taxon>
        <taxon>Bacillales</taxon>
        <taxon>Paenibacillaceae</taxon>
        <taxon>Paenibacillus</taxon>
    </lineage>
</organism>
<dbReference type="Proteomes" id="UP001597541">
    <property type="component" value="Unassembled WGS sequence"/>
</dbReference>
<protein>
    <submittedName>
        <fullName evidence="1">Uncharacterized protein</fullName>
    </submittedName>
</protein>
<keyword evidence="2" id="KW-1185">Reference proteome</keyword>
<proteinExistence type="predicted"/>
<comment type="caution">
    <text evidence="1">The sequence shown here is derived from an EMBL/GenBank/DDBJ whole genome shotgun (WGS) entry which is preliminary data.</text>
</comment>
<reference evidence="2" key="1">
    <citation type="journal article" date="2019" name="Int. J. Syst. Evol. Microbiol.">
        <title>The Global Catalogue of Microorganisms (GCM) 10K type strain sequencing project: providing services to taxonomists for standard genome sequencing and annotation.</title>
        <authorList>
            <consortium name="The Broad Institute Genomics Platform"/>
            <consortium name="The Broad Institute Genome Sequencing Center for Infectious Disease"/>
            <person name="Wu L."/>
            <person name="Ma J."/>
        </authorList>
    </citation>
    <scope>NUCLEOTIDE SEQUENCE [LARGE SCALE GENOMIC DNA]</scope>
    <source>
        <strain evidence="2">KCTC 3950</strain>
    </source>
</reference>
<sequence>MQKVKHRVKCFDSEILVVEKTEAKYELSIQSLLNPLGFGIPLETFTNEDDAISASQYFCHMYTIAKEKGYYLQNNSFNKPDKESITVQWVIHNKFTEDEWSTILAG</sequence>
<accession>A0ABW5P9P1</accession>
<name>A0ABW5P9P1_9BACL</name>
<dbReference type="EMBL" id="JBHUME010000005">
    <property type="protein sequence ID" value="MFD2611829.1"/>
    <property type="molecule type" value="Genomic_DNA"/>
</dbReference>
<evidence type="ECO:0000313" key="2">
    <source>
        <dbReference type="Proteomes" id="UP001597541"/>
    </source>
</evidence>
<gene>
    <name evidence="1" type="ORF">ACFSUF_05260</name>
</gene>
<dbReference type="RefSeq" id="WP_377600840.1">
    <property type="nucleotide sequence ID" value="NZ_JBHUME010000005.1"/>
</dbReference>
<evidence type="ECO:0000313" key="1">
    <source>
        <dbReference type="EMBL" id="MFD2611829.1"/>
    </source>
</evidence>